<feature type="transmembrane region" description="Helical" evidence="1">
    <location>
        <begin position="7"/>
        <end position="28"/>
    </location>
</feature>
<feature type="transmembrane region" description="Helical" evidence="1">
    <location>
        <begin position="77"/>
        <end position="101"/>
    </location>
</feature>
<keyword evidence="3" id="KW-1185">Reference proteome</keyword>
<dbReference type="GeneID" id="78250478"/>
<dbReference type="AlphaFoldDB" id="U3GWB7"/>
<dbReference type="PATRIC" id="fig|1348662.3.peg.1716"/>
<feature type="transmembrane region" description="Helical" evidence="1">
    <location>
        <begin position="34"/>
        <end position="56"/>
    </location>
</feature>
<feature type="transmembrane region" description="Helical" evidence="1">
    <location>
        <begin position="121"/>
        <end position="139"/>
    </location>
</feature>
<evidence type="ECO:0008006" key="4">
    <source>
        <dbReference type="Google" id="ProtNLM"/>
    </source>
</evidence>
<dbReference type="Pfam" id="PF11377">
    <property type="entry name" value="DUF3180"/>
    <property type="match status" value="1"/>
</dbReference>
<accession>U3GWB7</accession>
<keyword evidence="1" id="KW-0472">Membrane</keyword>
<evidence type="ECO:0000313" key="3">
    <source>
        <dbReference type="Proteomes" id="UP000016943"/>
    </source>
</evidence>
<reference evidence="2 3" key="1">
    <citation type="journal article" date="2013" name="Genome Announc.">
        <title>Whole-Genome Sequence of the Clinical Strain Corynebacterium argentoratense DSM 44202, Isolated from a Human Throat Specimen.</title>
        <authorList>
            <person name="Bomholt C."/>
            <person name="Glaub A."/>
            <person name="Gravermann K."/>
            <person name="Albersmeier A."/>
            <person name="Brinkrolf K."/>
            <person name="Ruckert C."/>
            <person name="Tauch A."/>
        </authorList>
    </citation>
    <scope>NUCLEOTIDE SEQUENCE [LARGE SCALE GENOMIC DNA]</scope>
    <source>
        <strain evidence="2">DSM 44202</strain>
    </source>
</reference>
<dbReference type="Proteomes" id="UP000016943">
    <property type="component" value="Chromosome"/>
</dbReference>
<dbReference type="eggNOG" id="ENOG5033CMQ">
    <property type="taxonomic scope" value="Bacteria"/>
</dbReference>
<organism evidence="2 3">
    <name type="scientific">Corynebacterium argentoratense DSM 44202</name>
    <dbReference type="NCBI Taxonomy" id="1348662"/>
    <lineage>
        <taxon>Bacteria</taxon>
        <taxon>Bacillati</taxon>
        <taxon>Actinomycetota</taxon>
        <taxon>Actinomycetes</taxon>
        <taxon>Mycobacteriales</taxon>
        <taxon>Corynebacteriaceae</taxon>
        <taxon>Corynebacterium</taxon>
    </lineage>
</organism>
<dbReference type="KEGG" id="caz:CARG_08705"/>
<keyword evidence="1" id="KW-0812">Transmembrane</keyword>
<sequence>MKKTNITVLVASGAFVAAAAAILTYGFYSDMPPLSAGVAAMLWLVAAVCAVMARVVRRNVEGGTVGFDRSQMSPIAIANWLAIGRASAWTGAIAAGAYIGIGLYVVPKAAQLASAGEDLPAVLLSAAGGIGLSAAGLWLERSCEVPPIDGEPAA</sequence>
<evidence type="ECO:0000256" key="1">
    <source>
        <dbReference type="SAM" id="Phobius"/>
    </source>
</evidence>
<dbReference type="STRING" id="1348662.CARG_08705"/>
<dbReference type="InterPro" id="IPR021517">
    <property type="entry name" value="DUF3180"/>
</dbReference>
<keyword evidence="1" id="KW-1133">Transmembrane helix</keyword>
<evidence type="ECO:0000313" key="2">
    <source>
        <dbReference type="EMBL" id="AGU15840.1"/>
    </source>
</evidence>
<name>U3GWB7_9CORY</name>
<dbReference type="EMBL" id="CP006365">
    <property type="protein sequence ID" value="AGU15840.1"/>
    <property type="molecule type" value="Genomic_DNA"/>
</dbReference>
<gene>
    <name evidence="2" type="ORF">CARG_08705</name>
</gene>
<dbReference type="HOGENOM" id="CLU_123281_2_0_11"/>
<protein>
    <recommendedName>
        <fullName evidence="4">DUF3180 domain-containing protein</fullName>
    </recommendedName>
</protein>
<proteinExistence type="predicted"/>
<dbReference type="RefSeq" id="WP_021012235.1">
    <property type="nucleotide sequence ID" value="NC_022198.1"/>
</dbReference>